<reference evidence="1 2" key="1">
    <citation type="journal article" date="2001" name="Proc. Natl. Acad. Sci. U.S.A.">
        <title>Viruses from extreme thermal environments.</title>
        <authorList>
            <person name="Rice G."/>
            <person name="Stedman K."/>
            <person name="Snyder J."/>
            <person name="Wiedenheft B."/>
            <person name="Willits D."/>
            <person name="Brumfield S."/>
            <person name="McDermott T."/>
            <person name="Young M.J."/>
        </authorList>
    </citation>
    <scope>NUCLEOTIDE SEQUENCE</scope>
</reference>
<dbReference type="OrthoDB" id="25514at10239"/>
<name>Q6TRV0_9VIRU</name>
<accession>Q6TRV0</accession>
<dbReference type="KEGG" id="vg:2741806"/>
<dbReference type="RefSeq" id="NP_963939.1">
    <property type="nucleotide sequence ID" value="NC_005360.1"/>
</dbReference>
<dbReference type="GO" id="GO:0006355">
    <property type="term" value="P:regulation of DNA-templated transcription"/>
    <property type="evidence" value="ECO:0007669"/>
    <property type="project" value="InterPro"/>
</dbReference>
<sequence length="62" mass="7193">MMSGIEKYVKTTLKIRKDLFLKGKLLASTRGVTFSEILNEALEAYLKEHEDEIKKKFAEVMQ</sequence>
<dbReference type="GeneID" id="2741806"/>
<dbReference type="EMBL" id="AY388628">
    <property type="protein sequence ID" value="AAR27911.1"/>
    <property type="molecule type" value="Genomic_DNA"/>
</dbReference>
<evidence type="ECO:0000313" key="2">
    <source>
        <dbReference type="Proteomes" id="UP000001247"/>
    </source>
</evidence>
<proteinExistence type="predicted"/>
<organism evidence="1 2">
    <name type="scientific">Sulfolobus virus Ragged Hills</name>
    <dbReference type="NCBI Taxonomy" id="256994"/>
    <lineage>
        <taxon>Viruses</taxon>
        <taxon>Viruses incertae sedis</taxon>
        <taxon>Fuselloviridae</taxon>
        <taxon>Alphafusellovirus</taxon>
        <taxon>Alphafusellovirus yellowstonense</taxon>
        <taxon>Sulfolobus spindle-shaped virus 8</taxon>
    </lineage>
</organism>
<evidence type="ECO:0000313" key="1">
    <source>
        <dbReference type="EMBL" id="AAR27911.1"/>
    </source>
</evidence>
<dbReference type="SUPFAM" id="SSF47598">
    <property type="entry name" value="Ribbon-helix-helix"/>
    <property type="match status" value="1"/>
</dbReference>
<dbReference type="InterPro" id="IPR013321">
    <property type="entry name" value="Arc_rbn_hlx_hlx"/>
</dbReference>
<dbReference type="Proteomes" id="UP000001247">
    <property type="component" value="Segment"/>
</dbReference>
<reference evidence="1 2" key="2">
    <citation type="journal article" date="2004" name="J. Virol.">
        <title>Comparative genomic analysis of hyperthermophilic archaeal Fuselloviridae viruses.</title>
        <authorList>
            <person name="Wiedenheft B."/>
            <person name="Stedman K."/>
            <person name="Roberto F."/>
            <person name="Willits D."/>
            <person name="Gleske A.K."/>
            <person name="Zoeller L."/>
            <person name="Snyder J."/>
            <person name="Douglas T."/>
            <person name="Young M."/>
        </authorList>
    </citation>
    <scope>NUCLEOTIDE SEQUENCE</scope>
</reference>
<protein>
    <submittedName>
        <fullName evidence="1">ORF F62</fullName>
    </submittedName>
</protein>
<dbReference type="Gene3D" id="1.10.1220.10">
    <property type="entry name" value="Met repressor-like"/>
    <property type="match status" value="1"/>
</dbReference>
<dbReference type="InterPro" id="IPR010985">
    <property type="entry name" value="Ribbon_hlx_hlx"/>
</dbReference>
<keyword evidence="2" id="KW-1185">Reference proteome</keyword>